<dbReference type="GO" id="GO:0008234">
    <property type="term" value="F:cysteine-type peptidase activity"/>
    <property type="evidence" value="ECO:0007669"/>
    <property type="project" value="InterPro"/>
</dbReference>
<evidence type="ECO:0000259" key="2">
    <source>
        <dbReference type="SMART" id="SM00645"/>
    </source>
</evidence>
<reference evidence="3" key="1">
    <citation type="submission" date="2019-05" db="EMBL/GenBank/DDBJ databases">
        <title>The de novo reference genome and transcriptome assemblies of the wild tomato species Solanum chilense.</title>
        <authorList>
            <person name="Stam R."/>
            <person name="Nosenko T."/>
            <person name="Hoerger A.C."/>
            <person name="Stephan W."/>
            <person name="Seidel M.A."/>
            <person name="Kuhn J.M.M."/>
            <person name="Haberer G."/>
            <person name="Tellier A."/>
        </authorList>
    </citation>
    <scope>NUCLEOTIDE SEQUENCE</scope>
    <source>
        <tissue evidence="3">Mature leaves</tissue>
    </source>
</reference>
<protein>
    <recommendedName>
        <fullName evidence="2">Peptidase C1A papain C-terminal domain-containing protein</fullName>
    </recommendedName>
</protein>
<dbReference type="GO" id="GO:0006508">
    <property type="term" value="P:proteolysis"/>
    <property type="evidence" value="ECO:0007669"/>
    <property type="project" value="InterPro"/>
</dbReference>
<sequence>MAGDFGFSLRNEPTQILLPYIHNNRNGMHICYAYSTTEAVSALFAVDYNSTPVELSTQQIADQMPRSFNYAQQGRKRNATLGCYFGSHVDALYYARNFGLYEATAYPKRNTSWDINFPDPLPNEVKYKIGEVVRVRTENIAAKWQRVGFEDLVTDEQINQVLRHQPMVGAIRVNESTMDFKGEEVYMGVVEDEATVENPTDVEDGAAEVYMGVVEDEATVENPTDVEDGAAVRIHNEAHSVLITGWGIKNGVEYYEVKNHWGDEWGDHGYAKVRRDLVYRLAYPRGIVQLGNVVKKKKK</sequence>
<dbReference type="Pfam" id="PF00112">
    <property type="entry name" value="Peptidase_C1"/>
    <property type="match status" value="1"/>
</dbReference>
<dbReference type="InterPro" id="IPR013128">
    <property type="entry name" value="Peptidase_C1A"/>
</dbReference>
<dbReference type="PANTHER" id="PTHR12411">
    <property type="entry name" value="CYSTEINE PROTEASE FAMILY C1-RELATED"/>
    <property type="match status" value="1"/>
</dbReference>
<name>A0A6N2AQ46_SOLCI</name>
<dbReference type="EMBL" id="RXGB01008986">
    <property type="protein sequence ID" value="TMW84607.1"/>
    <property type="molecule type" value="Genomic_DNA"/>
</dbReference>
<evidence type="ECO:0000256" key="1">
    <source>
        <dbReference type="ARBA" id="ARBA00008455"/>
    </source>
</evidence>
<dbReference type="Gene3D" id="3.90.70.10">
    <property type="entry name" value="Cysteine proteinases"/>
    <property type="match status" value="1"/>
</dbReference>
<dbReference type="SMART" id="SM00645">
    <property type="entry name" value="Pept_C1"/>
    <property type="match status" value="1"/>
</dbReference>
<organism evidence="3">
    <name type="scientific">Solanum chilense</name>
    <name type="common">Tomato</name>
    <name type="synonym">Lycopersicon chilense</name>
    <dbReference type="NCBI Taxonomy" id="4083"/>
    <lineage>
        <taxon>Eukaryota</taxon>
        <taxon>Viridiplantae</taxon>
        <taxon>Streptophyta</taxon>
        <taxon>Embryophyta</taxon>
        <taxon>Tracheophyta</taxon>
        <taxon>Spermatophyta</taxon>
        <taxon>Magnoliopsida</taxon>
        <taxon>eudicotyledons</taxon>
        <taxon>Gunneridae</taxon>
        <taxon>Pentapetalae</taxon>
        <taxon>asterids</taxon>
        <taxon>lamiids</taxon>
        <taxon>Solanales</taxon>
        <taxon>Solanaceae</taxon>
        <taxon>Solanoideae</taxon>
        <taxon>Solaneae</taxon>
        <taxon>Solanum</taxon>
        <taxon>Solanum subgen. Lycopersicon</taxon>
    </lineage>
</organism>
<dbReference type="InterPro" id="IPR038765">
    <property type="entry name" value="Papain-like_cys_pep_sf"/>
</dbReference>
<gene>
    <name evidence="3" type="ORF">EJD97_024843</name>
</gene>
<feature type="domain" description="Peptidase C1A papain C-terminal" evidence="2">
    <location>
        <begin position="12"/>
        <end position="285"/>
    </location>
</feature>
<dbReference type="SUPFAM" id="SSF54001">
    <property type="entry name" value="Cysteine proteinases"/>
    <property type="match status" value="1"/>
</dbReference>
<comment type="similarity">
    <text evidence="1">Belongs to the peptidase C1 family.</text>
</comment>
<dbReference type="InterPro" id="IPR000668">
    <property type="entry name" value="Peptidase_C1A_C"/>
</dbReference>
<comment type="caution">
    <text evidence="3">The sequence shown here is derived from an EMBL/GenBank/DDBJ whole genome shotgun (WGS) entry which is preliminary data.</text>
</comment>
<proteinExistence type="inferred from homology"/>
<evidence type="ECO:0000313" key="3">
    <source>
        <dbReference type="EMBL" id="TMW84607.1"/>
    </source>
</evidence>
<accession>A0A6N2AQ46</accession>
<dbReference type="AlphaFoldDB" id="A0A6N2AQ46"/>